<feature type="compositionally biased region" description="Basic and acidic residues" evidence="2">
    <location>
        <begin position="494"/>
        <end position="511"/>
    </location>
</feature>
<protein>
    <submittedName>
        <fullName evidence="3">Ankyrin repeat family protein</fullName>
    </submittedName>
</protein>
<gene>
    <name evidence="3" type="ORF">Prudu_000048</name>
</gene>
<organism evidence="3">
    <name type="scientific">Prunus dulcis</name>
    <name type="common">Almond</name>
    <name type="synonym">Amygdalus dulcis</name>
    <dbReference type="NCBI Taxonomy" id="3755"/>
    <lineage>
        <taxon>Eukaryota</taxon>
        <taxon>Viridiplantae</taxon>
        <taxon>Streptophyta</taxon>
        <taxon>Embryophyta</taxon>
        <taxon>Tracheophyta</taxon>
        <taxon>Spermatophyta</taxon>
        <taxon>Magnoliopsida</taxon>
        <taxon>eudicotyledons</taxon>
        <taxon>Gunneridae</taxon>
        <taxon>Pentapetalae</taxon>
        <taxon>rosids</taxon>
        <taxon>fabids</taxon>
        <taxon>Rosales</taxon>
        <taxon>Rosaceae</taxon>
        <taxon>Amygdaloideae</taxon>
        <taxon>Amygdaleae</taxon>
        <taxon>Prunus</taxon>
    </lineage>
</organism>
<dbReference type="InterPro" id="IPR036770">
    <property type="entry name" value="Ankyrin_rpt-contain_sf"/>
</dbReference>
<dbReference type="PANTHER" id="PTHR11439:SF486">
    <property type="entry name" value="RLK (RECEPTOR-LIKE KINASE) PROTEIN, PUTATIVE-RELATED"/>
    <property type="match status" value="1"/>
</dbReference>
<reference evidence="3" key="1">
    <citation type="journal article" date="2019" name="Science">
        <title>Mutation of a bHLH transcription factor allowed almond domestication.</title>
        <authorList>
            <person name="Sanchez-Perez R."/>
            <person name="Pavan S."/>
            <person name="Mazzeo R."/>
            <person name="Moldovan C."/>
            <person name="Aiese Cigliano R."/>
            <person name="Del Cueto J."/>
            <person name="Ricciardi F."/>
            <person name="Lotti C."/>
            <person name="Ricciardi L."/>
            <person name="Dicenta F."/>
            <person name="Lopez-Marques R.L."/>
            <person name="Lindberg Moller B."/>
        </authorList>
    </citation>
    <scope>NUCLEOTIDE SEQUENCE</scope>
</reference>
<proteinExistence type="predicted"/>
<dbReference type="Gene3D" id="1.25.40.20">
    <property type="entry name" value="Ankyrin repeat-containing domain"/>
    <property type="match status" value="1"/>
</dbReference>
<dbReference type="PROSITE" id="PS00018">
    <property type="entry name" value="EF_HAND_1"/>
    <property type="match status" value="1"/>
</dbReference>
<evidence type="ECO:0000256" key="2">
    <source>
        <dbReference type="SAM" id="MobiDB-lite"/>
    </source>
</evidence>
<sequence>MTSHTGNMMTQSYKEQDDGHTWERNLLLEGKIKNLEILNCTFKEANNELSENVETLESERESLIVIKNDISNQVNVLKENNLIFQASNKNLLTQINEANDKVIKLTIGAKKVDKMLNMGKVHGDKTGFGYGCSSLCVLTPLTTFVKESNTKFDVLEPTRTQRFIPTCHHCGVKGHIRPRCNALRNVSRATNANGFKNHKVNDDSLQTQVNDLLYKVVKIPKVISLPHKVSKVKQVWIKKEDHDRNHHVNIDDFAASTEMALDEDGLLSSILEGESPGLDLVVDLSTFSKLVDQSTLDNSVPVDLSTCHNQPQNLSSSVLLKTLYRSKIGSLLYLTASRPDISYNVGFCARFQSDPKESHLFVVKRIIKYVSRTFEFGLLYTYDTCVNLVGYSDADWAGCSDGRKSTSGRVFYSMLQLGVAALNSFDETNVKLYLLAKDAWDVVEAATEPPTPEDGEAEFSAWRKNNAKALLAIRTAITTAKAAWDVLAEELKPSDSEEIKPFDSEELKPSDSEEFSFSSRPCSQNTEIGHNNNDDESDVKCAPLYDSLKRGDWNAAKEFIDRHEEALTHRGSSSGGTALHEEALHNVEELLKLMTEEDLEIQDDNGMAPIVAKMVKKNKSLVTMRFTNVAGNKTPVLVAYALGHWEIARFLYSRTPIHVLTQDNNGRDGAQLISNCFVHRNKFGQSNETEKK</sequence>
<name>A0A4Y1QKQ7_PRUDU</name>
<feature type="compositionally biased region" description="Polar residues" evidence="2">
    <location>
        <begin position="515"/>
        <end position="531"/>
    </location>
</feature>
<dbReference type="PANTHER" id="PTHR11439">
    <property type="entry name" value="GAG-POL-RELATED RETROTRANSPOSON"/>
    <property type="match status" value="1"/>
</dbReference>
<feature type="coiled-coil region" evidence="1">
    <location>
        <begin position="28"/>
        <end position="66"/>
    </location>
</feature>
<dbReference type="InterPro" id="IPR018247">
    <property type="entry name" value="EF_Hand_1_Ca_BS"/>
</dbReference>
<evidence type="ECO:0000313" key="3">
    <source>
        <dbReference type="EMBL" id="BBG92337.1"/>
    </source>
</evidence>
<dbReference type="EMBL" id="AP019297">
    <property type="protein sequence ID" value="BBG92337.1"/>
    <property type="molecule type" value="Genomic_DNA"/>
</dbReference>
<evidence type="ECO:0000256" key="1">
    <source>
        <dbReference type="SAM" id="Coils"/>
    </source>
</evidence>
<dbReference type="AlphaFoldDB" id="A0A4Y1QKQ7"/>
<keyword evidence="1" id="KW-0175">Coiled coil</keyword>
<feature type="region of interest" description="Disordered" evidence="2">
    <location>
        <begin position="494"/>
        <end position="539"/>
    </location>
</feature>
<accession>A0A4Y1QKQ7</accession>
<dbReference type="SUPFAM" id="SSF48403">
    <property type="entry name" value="Ankyrin repeat"/>
    <property type="match status" value="1"/>
</dbReference>